<keyword evidence="2" id="KW-0472">Membrane</keyword>
<feature type="region of interest" description="Disordered" evidence="1">
    <location>
        <begin position="1"/>
        <end position="20"/>
    </location>
</feature>
<feature type="compositionally biased region" description="Polar residues" evidence="1">
    <location>
        <begin position="383"/>
        <end position="392"/>
    </location>
</feature>
<protein>
    <submittedName>
        <fullName evidence="4">Uncharacterized protein LOC113217760</fullName>
    </submittedName>
</protein>
<evidence type="ECO:0000256" key="1">
    <source>
        <dbReference type="SAM" id="MobiDB-lite"/>
    </source>
</evidence>
<gene>
    <name evidence="4" type="primary">LOC113217760</name>
</gene>
<evidence type="ECO:0000256" key="2">
    <source>
        <dbReference type="SAM" id="Phobius"/>
    </source>
</evidence>
<name>A0A9C6U2Q4_FRAOC</name>
<evidence type="ECO:0000313" key="3">
    <source>
        <dbReference type="Proteomes" id="UP000504606"/>
    </source>
</evidence>
<feature type="transmembrane region" description="Helical" evidence="2">
    <location>
        <begin position="91"/>
        <end position="123"/>
    </location>
</feature>
<keyword evidence="2" id="KW-1133">Transmembrane helix</keyword>
<proteinExistence type="predicted"/>
<reference evidence="4" key="1">
    <citation type="submission" date="2025-08" db="UniProtKB">
        <authorList>
            <consortium name="RefSeq"/>
        </authorList>
    </citation>
    <scope>IDENTIFICATION</scope>
    <source>
        <tissue evidence="4">Whole organism</tissue>
    </source>
</reference>
<sequence length="423" mass="43001">MCVSEARPTRPSSFSGAGCTPCSGCRVSDLSACANGTKPMAAEHAAGGGSFGSGPGGGGGGGPLGLSGSLGPVASRCPSARLRVEKIEGGLLVAGVVVAANCQLALPAFGCLFLLAGCVLTAASYRGPGSDEGPENYAARIAFTGNSRVLGPACLSVGLLMLLAGGALCLLARRARRRETRLAFHCPLHGDFYPLSPITAYGPQRRTHAKSWLCRWWGRSSKTEVETTTPKCPHSTVSSSRSSVSSAPPSPCPTPLPFLVTEGSVSGLVASAGALVSPDQTFGSIRSLSVSREVASFPLSRTPSPPSTIERKSGSPSPPLSQQPQSSHVDELILATARRLELPPLVRQEVTLVSPGSLVMPTSSAKSSSGSILASGQAAGFVSSPSSASFPQTAEVRGSSGGARPTSATRKSVSILLPEKGHV</sequence>
<dbReference type="RefSeq" id="XP_052121959.1">
    <property type="nucleotide sequence ID" value="XM_052265999.1"/>
</dbReference>
<dbReference type="GeneID" id="113217760"/>
<organism evidence="3 4">
    <name type="scientific">Frankliniella occidentalis</name>
    <name type="common">Western flower thrips</name>
    <name type="synonym">Euthrips occidentalis</name>
    <dbReference type="NCBI Taxonomy" id="133901"/>
    <lineage>
        <taxon>Eukaryota</taxon>
        <taxon>Metazoa</taxon>
        <taxon>Ecdysozoa</taxon>
        <taxon>Arthropoda</taxon>
        <taxon>Hexapoda</taxon>
        <taxon>Insecta</taxon>
        <taxon>Pterygota</taxon>
        <taxon>Neoptera</taxon>
        <taxon>Paraneoptera</taxon>
        <taxon>Thysanoptera</taxon>
        <taxon>Terebrantia</taxon>
        <taxon>Thripoidea</taxon>
        <taxon>Thripidae</taxon>
        <taxon>Frankliniella</taxon>
    </lineage>
</organism>
<evidence type="ECO:0000313" key="4">
    <source>
        <dbReference type="RefSeq" id="XP_052121959.1"/>
    </source>
</evidence>
<keyword evidence="2" id="KW-0812">Transmembrane</keyword>
<dbReference type="KEGG" id="foc:113217760"/>
<feature type="transmembrane region" description="Helical" evidence="2">
    <location>
        <begin position="149"/>
        <end position="172"/>
    </location>
</feature>
<dbReference type="OrthoDB" id="6363113at2759"/>
<dbReference type="AlphaFoldDB" id="A0A9C6U2Q4"/>
<feature type="region of interest" description="Disordered" evidence="1">
    <location>
        <begin position="225"/>
        <end position="250"/>
    </location>
</feature>
<accession>A0A9C6U2Q4</accession>
<feature type="region of interest" description="Disordered" evidence="1">
    <location>
        <begin position="295"/>
        <end position="329"/>
    </location>
</feature>
<keyword evidence="3" id="KW-1185">Reference proteome</keyword>
<dbReference type="Proteomes" id="UP000504606">
    <property type="component" value="Unplaced"/>
</dbReference>
<feature type="compositionally biased region" description="Low complexity" evidence="1">
    <location>
        <begin position="233"/>
        <end position="247"/>
    </location>
</feature>
<feature type="region of interest" description="Disordered" evidence="1">
    <location>
        <begin position="381"/>
        <end position="423"/>
    </location>
</feature>